<proteinExistence type="inferred from homology"/>
<dbReference type="GO" id="GO:0009279">
    <property type="term" value="C:cell outer membrane"/>
    <property type="evidence" value="ECO:0007669"/>
    <property type="project" value="UniProtKB-SubCell"/>
</dbReference>
<evidence type="ECO:0000256" key="2">
    <source>
        <dbReference type="ARBA" id="ARBA00023136"/>
    </source>
</evidence>
<evidence type="ECO:0000256" key="5">
    <source>
        <dbReference type="SAM" id="SignalP"/>
    </source>
</evidence>
<dbReference type="RefSeq" id="WP_146310997.1">
    <property type="nucleotide sequence ID" value="NZ_VOHE01000002.1"/>
</dbReference>
<dbReference type="InterPro" id="IPR037066">
    <property type="entry name" value="Plug_dom_sf"/>
</dbReference>
<keyword evidence="9" id="KW-1185">Reference proteome</keyword>
<accession>A0A5C5U4X1</accession>
<dbReference type="SUPFAM" id="SSF56935">
    <property type="entry name" value="Porins"/>
    <property type="match status" value="1"/>
</dbReference>
<protein>
    <submittedName>
        <fullName evidence="8">TonB-dependent receptor</fullName>
    </submittedName>
</protein>
<comment type="similarity">
    <text evidence="4">Belongs to the TonB-dependent receptor family.</text>
</comment>
<organism evidence="8 9">
    <name type="scientific">Luteimonas wenzhouensis</name>
    <dbReference type="NCBI Taxonomy" id="2599615"/>
    <lineage>
        <taxon>Bacteria</taxon>
        <taxon>Pseudomonadati</taxon>
        <taxon>Pseudomonadota</taxon>
        <taxon>Gammaproteobacteria</taxon>
        <taxon>Lysobacterales</taxon>
        <taxon>Lysobacteraceae</taxon>
        <taxon>Luteimonas</taxon>
    </lineage>
</organism>
<feature type="chain" id="PRO_5022875728" evidence="5">
    <location>
        <begin position="31"/>
        <end position="974"/>
    </location>
</feature>
<keyword evidence="3" id="KW-0998">Cell outer membrane</keyword>
<keyword evidence="8" id="KW-0675">Receptor</keyword>
<dbReference type="InterPro" id="IPR000531">
    <property type="entry name" value="Beta-barrel_TonB"/>
</dbReference>
<dbReference type="AlphaFoldDB" id="A0A5C5U4X1"/>
<dbReference type="Proteomes" id="UP000315949">
    <property type="component" value="Unassembled WGS sequence"/>
</dbReference>
<keyword evidence="4" id="KW-0798">TonB box</keyword>
<dbReference type="OrthoDB" id="6276154at2"/>
<evidence type="ECO:0000256" key="4">
    <source>
        <dbReference type="RuleBase" id="RU003357"/>
    </source>
</evidence>
<dbReference type="EMBL" id="VOHE01000002">
    <property type="protein sequence ID" value="TWT20485.1"/>
    <property type="molecule type" value="Genomic_DNA"/>
</dbReference>
<dbReference type="PANTHER" id="PTHR47234:SF2">
    <property type="entry name" value="TONB-DEPENDENT RECEPTOR"/>
    <property type="match status" value="1"/>
</dbReference>
<gene>
    <name evidence="8" type="ORF">FQY79_03840</name>
</gene>
<comment type="caution">
    <text evidence="8">The sequence shown here is derived from an EMBL/GenBank/DDBJ whole genome shotgun (WGS) entry which is preliminary data.</text>
</comment>
<dbReference type="PANTHER" id="PTHR47234">
    <property type="match status" value="1"/>
</dbReference>
<evidence type="ECO:0000259" key="7">
    <source>
        <dbReference type="Pfam" id="PF07715"/>
    </source>
</evidence>
<feature type="domain" description="TonB-dependent receptor plug" evidence="7">
    <location>
        <begin position="67"/>
        <end position="185"/>
    </location>
</feature>
<feature type="signal peptide" evidence="5">
    <location>
        <begin position="1"/>
        <end position="30"/>
    </location>
</feature>
<evidence type="ECO:0000256" key="3">
    <source>
        <dbReference type="ARBA" id="ARBA00023237"/>
    </source>
</evidence>
<keyword evidence="5" id="KW-0732">Signal</keyword>
<sequence length="974" mass="106410">MRDTNKRSNFKKLPLFVAVAACLYGPAAIAQEADESESAEATTQTRPATELDRITVTGSLLRRVEFDSVSPVQVITADTSVAVGQVDTAEFLQKSSVAAGSTQISHQFGGFVVEGGTGVQTVSLRGLGENRTLVLLNGKRPGPAGTRGQVGAFDLNVIPSTVVQRAEILKDGSSSIYGSDAVAGVVNLITRKNIDRPEISVSTRTPFAGGGESFTVSGATGWNFDNGNVVLAGEYFVHKPLTIGDRRFFRCPDDLAWDQNGNRIDRQDRSIIGDTRLGGCSAGNLYANTIIDAAFGTRYIPSPDGVTIGPFPGYRPRTNGTYANGGQAYYEDVLNFDFINDSHVINRQERKNIYASADFSFGNVNWNTEFLYNRRETDVRGVRQFFPLLGGATAVIPGYEYANSPDFVTPTDSGLAQVVMPFTMDQNVNVDYYYLSTGLDGLFTSTDTWAWQANASYSRSSGDYGILTIVGSRSGDVSWDDDAPTLNYFDPCFLSGECMDQLINEIAEWDWGNTVYDQFVFNAVVTGEMFNLPAGPVGAALGVEYRKFSIDDQPGALELADDRWGLTSAQPTKGDDTVKEIFGEIEVPILKGVPGFEALVANVSARVFDYDSVDDRDSVWKAGLSWQIVPALRVRATKGSSYRAPGLYELYLGNLSSFTSQLGLDPCIDWGNSTNDNIRRNCGAAGIPADFTGGPSSAQVFRGGGAGFLKPETSDAFTTGIVWTPTFAPLSIALDYFEIQVNDQIATLGANAILGSCYAADVYPNAFCDMFERNAPDAGVAPNAITEVYATYVNINKQKVRGYDLLARYENDFAFGSLEVEGNFTYTLEDVTQLFDDPRAGGSSISDFVGHFGRPELVGNLRTSLKRGDWTYTWFMDYVSSTKHLTDSPTFTYFGWENAVRDIVAESRLYHTASLRYEQPKWSLLVGVRNVFNDEPPTISGGLTNTSRYGNVPAFATQYDWYGRTLFARLNYKF</sequence>
<reference evidence="8 9" key="1">
    <citation type="submission" date="2019-07" db="EMBL/GenBank/DDBJ databases">
        <title>Luteimonas sp. YD-1 nov., isolated from acidic soil.</title>
        <authorList>
            <person name="Zhou J."/>
        </authorList>
    </citation>
    <scope>NUCLEOTIDE SEQUENCE [LARGE SCALE GENOMIC DNA]</scope>
    <source>
        <strain evidence="8 9">YD-1</strain>
    </source>
</reference>
<name>A0A5C5U4X1_9GAMM</name>
<dbReference type="Gene3D" id="2.170.130.10">
    <property type="entry name" value="TonB-dependent receptor, plug domain"/>
    <property type="match status" value="1"/>
</dbReference>
<dbReference type="InterPro" id="IPR012910">
    <property type="entry name" value="Plug_dom"/>
</dbReference>
<evidence type="ECO:0000256" key="1">
    <source>
        <dbReference type="ARBA" id="ARBA00004442"/>
    </source>
</evidence>
<dbReference type="Pfam" id="PF00593">
    <property type="entry name" value="TonB_dep_Rec_b-barrel"/>
    <property type="match status" value="1"/>
</dbReference>
<dbReference type="Pfam" id="PF07715">
    <property type="entry name" value="Plug"/>
    <property type="match status" value="1"/>
</dbReference>
<dbReference type="Gene3D" id="2.40.170.20">
    <property type="entry name" value="TonB-dependent receptor, beta-barrel domain"/>
    <property type="match status" value="1"/>
</dbReference>
<evidence type="ECO:0000313" key="9">
    <source>
        <dbReference type="Proteomes" id="UP000315949"/>
    </source>
</evidence>
<keyword evidence="2 4" id="KW-0472">Membrane</keyword>
<evidence type="ECO:0000313" key="8">
    <source>
        <dbReference type="EMBL" id="TWT20485.1"/>
    </source>
</evidence>
<dbReference type="InterPro" id="IPR036942">
    <property type="entry name" value="Beta-barrel_TonB_sf"/>
</dbReference>
<feature type="domain" description="TonB-dependent receptor-like beta-barrel" evidence="6">
    <location>
        <begin position="412"/>
        <end position="931"/>
    </location>
</feature>
<comment type="subcellular location">
    <subcellularLocation>
        <location evidence="1 4">Cell outer membrane</location>
    </subcellularLocation>
</comment>
<evidence type="ECO:0000259" key="6">
    <source>
        <dbReference type="Pfam" id="PF00593"/>
    </source>
</evidence>